<proteinExistence type="predicted"/>
<gene>
    <name evidence="1" type="ORF">LCGC14_0451120</name>
</gene>
<accession>A0A0F9V4M2</accession>
<dbReference type="SUPFAM" id="SSF52980">
    <property type="entry name" value="Restriction endonuclease-like"/>
    <property type="match status" value="1"/>
</dbReference>
<name>A0A0F9V4M2_9ZZZZ</name>
<comment type="caution">
    <text evidence="1">The sequence shown here is derived from an EMBL/GenBank/DDBJ whole genome shotgun (WGS) entry which is preliminary data.</text>
</comment>
<dbReference type="GO" id="GO:0003676">
    <property type="term" value="F:nucleic acid binding"/>
    <property type="evidence" value="ECO:0007669"/>
    <property type="project" value="InterPro"/>
</dbReference>
<reference evidence="1" key="1">
    <citation type="journal article" date="2015" name="Nature">
        <title>Complex archaea that bridge the gap between prokaryotes and eukaryotes.</title>
        <authorList>
            <person name="Spang A."/>
            <person name="Saw J.H."/>
            <person name="Jorgensen S.L."/>
            <person name="Zaremba-Niedzwiedzka K."/>
            <person name="Martijn J."/>
            <person name="Lind A.E."/>
            <person name="van Eijk R."/>
            <person name="Schleper C."/>
            <person name="Guy L."/>
            <person name="Ettema T.J."/>
        </authorList>
    </citation>
    <scope>NUCLEOTIDE SEQUENCE</scope>
</reference>
<dbReference type="InterPro" id="IPR011335">
    <property type="entry name" value="Restrct_endonuc-II-like"/>
</dbReference>
<dbReference type="InterPro" id="IPR011856">
    <property type="entry name" value="tRNA_endonuc-like_dom_sf"/>
</dbReference>
<protein>
    <recommendedName>
        <fullName evidence="2">PD(D/E)XK endonuclease domain-containing protein</fullName>
    </recommendedName>
</protein>
<evidence type="ECO:0000313" key="1">
    <source>
        <dbReference type="EMBL" id="KKN68476.1"/>
    </source>
</evidence>
<dbReference type="EMBL" id="LAZR01000448">
    <property type="protein sequence ID" value="KKN68476.1"/>
    <property type="molecule type" value="Genomic_DNA"/>
</dbReference>
<dbReference type="AlphaFoldDB" id="A0A0F9V4M2"/>
<organism evidence="1">
    <name type="scientific">marine sediment metagenome</name>
    <dbReference type="NCBI Taxonomy" id="412755"/>
    <lineage>
        <taxon>unclassified sequences</taxon>
        <taxon>metagenomes</taxon>
        <taxon>ecological metagenomes</taxon>
    </lineage>
</organism>
<dbReference type="Gene3D" id="3.40.1350.10">
    <property type="match status" value="1"/>
</dbReference>
<sequence length="108" mass="12009">MKPGGQYRKGANAERWLVKWYLRHGALHAMRTAGSHSSFDVIALFKDHTEVVQLKAGSKPTSKDSIKFLKAIKDIAASAYLVHLTRGQIIITWMNGRGFLSPLCDGKL</sequence>
<evidence type="ECO:0008006" key="2">
    <source>
        <dbReference type="Google" id="ProtNLM"/>
    </source>
</evidence>